<gene>
    <name evidence="2" type="ORF">L7E55_05295</name>
</gene>
<accession>A0A9X4H525</accession>
<comment type="caution">
    <text evidence="2">The sequence shown here is derived from an EMBL/GenBank/DDBJ whole genome shotgun (WGS) entry which is preliminary data.</text>
</comment>
<protein>
    <recommendedName>
        <fullName evidence="1">TOTE conflict system primase domain-containing protein</fullName>
    </recommendedName>
</protein>
<dbReference type="AlphaFoldDB" id="A0A9X4H525"/>
<evidence type="ECO:0000313" key="3">
    <source>
        <dbReference type="Proteomes" id="UP001154312"/>
    </source>
</evidence>
<feature type="domain" description="TOTE conflict system primase" evidence="1">
    <location>
        <begin position="5"/>
        <end position="72"/>
    </location>
</feature>
<dbReference type="EMBL" id="JAKOAV010000007">
    <property type="protein sequence ID" value="MDF9407778.1"/>
    <property type="molecule type" value="Genomic_DNA"/>
</dbReference>
<dbReference type="InterPro" id="IPR054347">
    <property type="entry name" value="TOTE_primase"/>
</dbReference>
<keyword evidence="3" id="KW-1185">Reference proteome</keyword>
<sequence>MGCFKSVIHDHLAGKHTIGVYPLLPDETCWFLLADFNKKTWQEDSVVFLETCVEMGISAALERSRSGNGGHI</sequence>
<organism evidence="2 3">
    <name type="scientific">Pelotomaculum isophthalicicum JI</name>
    <dbReference type="NCBI Taxonomy" id="947010"/>
    <lineage>
        <taxon>Bacteria</taxon>
        <taxon>Bacillati</taxon>
        <taxon>Bacillota</taxon>
        <taxon>Clostridia</taxon>
        <taxon>Eubacteriales</taxon>
        <taxon>Desulfotomaculaceae</taxon>
        <taxon>Pelotomaculum</taxon>
    </lineage>
</organism>
<evidence type="ECO:0000259" key="1">
    <source>
        <dbReference type="Pfam" id="PF22548"/>
    </source>
</evidence>
<dbReference type="Proteomes" id="UP001154312">
    <property type="component" value="Unassembled WGS sequence"/>
</dbReference>
<evidence type="ECO:0000313" key="2">
    <source>
        <dbReference type="EMBL" id="MDF9407778.1"/>
    </source>
</evidence>
<reference evidence="2" key="1">
    <citation type="submission" date="2022-02" db="EMBL/GenBank/DDBJ databases">
        <authorList>
            <person name="Leng L."/>
        </authorList>
    </citation>
    <scope>NUCLEOTIDE SEQUENCE</scope>
    <source>
        <strain evidence="2">JI</strain>
    </source>
</reference>
<dbReference type="Pfam" id="PF22548">
    <property type="entry name" value="AEP-TOTE"/>
    <property type="match status" value="1"/>
</dbReference>
<proteinExistence type="predicted"/>
<name>A0A9X4H525_9FIRM</name>